<keyword evidence="3" id="KW-1185">Reference proteome</keyword>
<dbReference type="AlphaFoldDB" id="A0A4E0QSG5"/>
<dbReference type="EMBL" id="JSZA02000009">
    <property type="protein sequence ID" value="TGO03623.1"/>
    <property type="molecule type" value="Genomic_DNA"/>
</dbReference>
<keyword evidence="1" id="KW-1133">Transmembrane helix</keyword>
<reference evidence="2 3" key="1">
    <citation type="journal article" date="2016" name="Front. Microbiol.">
        <title>Single-Cell (Meta-)Genomics of a Dimorphic Candidatus Thiomargarita nelsonii Reveals Genomic Plasticity.</title>
        <authorList>
            <person name="Flood B.E."/>
            <person name="Fliss P."/>
            <person name="Jones D.S."/>
            <person name="Dick G.J."/>
            <person name="Jain S."/>
            <person name="Kaster A.K."/>
            <person name="Winkel M."/>
            <person name="Mussmann M."/>
            <person name="Bailey J."/>
        </authorList>
    </citation>
    <scope>NUCLEOTIDE SEQUENCE [LARGE SCALE GENOMIC DNA]</scope>
    <source>
        <strain evidence="2">Hydrate Ridge</strain>
    </source>
</reference>
<sequence>MKKVNWVGLMGWTIGLLILLMLTYIGITQWRFIQKPKPINKAWQTFTRHLAKLGQSTSETECPSNFQQRISQQNPDIATGTGSIIKYYLDLRYGKKVGKVKEFEGLVKRFIAMT</sequence>
<protein>
    <submittedName>
        <fullName evidence="2">Uncharacterized protein</fullName>
    </submittedName>
</protein>
<keyword evidence="1" id="KW-0812">Transmembrane</keyword>
<name>A0A4E0QSG5_9GAMM</name>
<evidence type="ECO:0000313" key="2">
    <source>
        <dbReference type="EMBL" id="TGO03623.1"/>
    </source>
</evidence>
<dbReference type="Proteomes" id="UP000030428">
    <property type="component" value="Unassembled WGS sequence"/>
</dbReference>
<accession>A0A4E0QSG5</accession>
<keyword evidence="1" id="KW-0472">Membrane</keyword>
<evidence type="ECO:0000313" key="3">
    <source>
        <dbReference type="Proteomes" id="UP000030428"/>
    </source>
</evidence>
<gene>
    <name evidence="2" type="ORF">PN36_03285</name>
</gene>
<proteinExistence type="predicted"/>
<evidence type="ECO:0000256" key="1">
    <source>
        <dbReference type="SAM" id="Phobius"/>
    </source>
</evidence>
<feature type="transmembrane region" description="Helical" evidence="1">
    <location>
        <begin position="6"/>
        <end position="27"/>
    </location>
</feature>
<organism evidence="2 3">
    <name type="scientific">Candidatus Thiomargarita nelsonii</name>
    <dbReference type="NCBI Taxonomy" id="1003181"/>
    <lineage>
        <taxon>Bacteria</taxon>
        <taxon>Pseudomonadati</taxon>
        <taxon>Pseudomonadota</taxon>
        <taxon>Gammaproteobacteria</taxon>
        <taxon>Thiotrichales</taxon>
        <taxon>Thiotrichaceae</taxon>
        <taxon>Thiomargarita</taxon>
    </lineage>
</organism>
<comment type="caution">
    <text evidence="2">The sequence shown here is derived from an EMBL/GenBank/DDBJ whole genome shotgun (WGS) entry which is preliminary data.</text>
</comment>